<keyword evidence="1" id="KW-0812">Transmembrane</keyword>
<feature type="transmembrane region" description="Helical" evidence="1">
    <location>
        <begin position="111"/>
        <end position="138"/>
    </location>
</feature>
<name>A0A2U7UAM2_9VIRU</name>
<evidence type="ECO:0000256" key="1">
    <source>
        <dbReference type="SAM" id="Phobius"/>
    </source>
</evidence>
<dbReference type="GeneID" id="36844639"/>
<evidence type="ECO:0000313" key="2">
    <source>
        <dbReference type="EMBL" id="AVK75498.1"/>
    </source>
</evidence>
<reference evidence="2" key="1">
    <citation type="journal article" date="2018" name="Nat. Commun.">
        <title>Diversity and evolution of the emerging Pandoraviridae family.</title>
        <authorList>
            <person name="Legendre M."/>
            <person name="Fabre E."/>
            <person name="Poirot O."/>
            <person name="Jeudy S."/>
            <person name="Lartigue A."/>
            <person name="Alempic J.M."/>
            <person name="Beucher L."/>
            <person name="Philippe N."/>
            <person name="Bertaux L."/>
            <person name="Christo-Foroux E."/>
            <person name="Labadie K."/>
            <person name="Coute Y."/>
            <person name="Abergel C."/>
            <person name="Claverie J.M."/>
        </authorList>
    </citation>
    <scope>NUCLEOTIDE SEQUENCE [LARGE SCALE GENOMIC DNA]</scope>
    <source>
        <strain evidence="2">Quercus</strain>
    </source>
</reference>
<gene>
    <name evidence="2" type="ORF">pqer_cds_1076</name>
</gene>
<organism evidence="2">
    <name type="scientific">Pandoravirus quercus</name>
    <dbReference type="NCBI Taxonomy" id="2107709"/>
    <lineage>
        <taxon>Viruses</taxon>
        <taxon>Pandoravirus</taxon>
    </lineage>
</organism>
<accession>A0A2U7UAM2</accession>
<sequence>MIGEAWRRRVVVLLVLLGATAAAAILCTAGILLHRHASANNVHDDDAVEAPPAADSGCPSLVRAHRCKARCGCEWCPPGPGFGCHEAASGRRPCGGHGGHRRAFWTCEAHLATWLAVGGAGLVGAVFVAAAASLWACWPKMCRSRSVLVDPATGLLAPLDASASVNA</sequence>
<dbReference type="RefSeq" id="YP_009483767.1">
    <property type="nucleotide sequence ID" value="NC_037667.1"/>
</dbReference>
<keyword evidence="1" id="KW-1133">Transmembrane helix</keyword>
<proteinExistence type="predicted"/>
<protein>
    <submittedName>
        <fullName evidence="2">Uncharacterized protein</fullName>
    </submittedName>
</protein>
<dbReference type="Proteomes" id="UP000248852">
    <property type="component" value="Segment"/>
</dbReference>
<dbReference type="KEGG" id="vg:36844639"/>
<dbReference type="EMBL" id="MG011689">
    <property type="protein sequence ID" value="AVK75498.1"/>
    <property type="molecule type" value="Genomic_DNA"/>
</dbReference>
<keyword evidence="1" id="KW-0472">Membrane</keyword>